<evidence type="ECO:0000313" key="6">
    <source>
        <dbReference type="Proteomes" id="UP000619041"/>
    </source>
</evidence>
<keyword evidence="6" id="KW-1185">Reference proteome</keyword>
<protein>
    <submittedName>
        <fullName evidence="5">Transcriptional regulator</fullName>
    </submittedName>
</protein>
<dbReference type="Gene3D" id="1.10.10.10">
    <property type="entry name" value="Winged helix-like DNA-binding domain superfamily/Winged helix DNA-binding domain"/>
    <property type="match status" value="1"/>
</dbReference>
<feature type="domain" description="HTH hxlR-type" evidence="4">
    <location>
        <begin position="1"/>
        <end position="82"/>
    </location>
</feature>
<dbReference type="SUPFAM" id="SSF46785">
    <property type="entry name" value="Winged helix' DNA-binding domain"/>
    <property type="match status" value="1"/>
</dbReference>
<evidence type="ECO:0000256" key="1">
    <source>
        <dbReference type="ARBA" id="ARBA00023015"/>
    </source>
</evidence>
<dbReference type="PROSITE" id="PS51118">
    <property type="entry name" value="HTH_HXLR"/>
    <property type="match status" value="1"/>
</dbReference>
<evidence type="ECO:0000256" key="3">
    <source>
        <dbReference type="ARBA" id="ARBA00023163"/>
    </source>
</evidence>
<dbReference type="PANTHER" id="PTHR33204">
    <property type="entry name" value="TRANSCRIPTIONAL REGULATOR, MARR FAMILY"/>
    <property type="match status" value="1"/>
</dbReference>
<evidence type="ECO:0000259" key="4">
    <source>
        <dbReference type="PROSITE" id="PS51118"/>
    </source>
</evidence>
<gene>
    <name evidence="5" type="ORF">GCM10011515_18100</name>
</gene>
<accession>A0ABQ1S8U2</accession>
<organism evidence="5 6">
    <name type="scientific">Tsuneonella deserti</name>
    <dbReference type="NCBI Taxonomy" id="2035528"/>
    <lineage>
        <taxon>Bacteria</taxon>
        <taxon>Pseudomonadati</taxon>
        <taxon>Pseudomonadota</taxon>
        <taxon>Alphaproteobacteria</taxon>
        <taxon>Sphingomonadales</taxon>
        <taxon>Erythrobacteraceae</taxon>
        <taxon>Tsuneonella</taxon>
    </lineage>
</organism>
<keyword evidence="2" id="KW-0238">DNA-binding</keyword>
<dbReference type="Proteomes" id="UP000619041">
    <property type="component" value="Unassembled WGS sequence"/>
</dbReference>
<dbReference type="InterPro" id="IPR036390">
    <property type="entry name" value="WH_DNA-bd_sf"/>
</dbReference>
<evidence type="ECO:0000313" key="5">
    <source>
        <dbReference type="EMBL" id="GGD98632.1"/>
    </source>
</evidence>
<proteinExistence type="predicted"/>
<name>A0ABQ1S8U2_9SPHN</name>
<keyword evidence="1" id="KW-0805">Transcription regulation</keyword>
<dbReference type="EMBL" id="BMKL01000001">
    <property type="protein sequence ID" value="GGD98632.1"/>
    <property type="molecule type" value="Genomic_DNA"/>
</dbReference>
<reference evidence="6" key="1">
    <citation type="journal article" date="2019" name="Int. J. Syst. Evol. Microbiol.">
        <title>The Global Catalogue of Microorganisms (GCM) 10K type strain sequencing project: providing services to taxonomists for standard genome sequencing and annotation.</title>
        <authorList>
            <consortium name="The Broad Institute Genomics Platform"/>
            <consortium name="The Broad Institute Genome Sequencing Center for Infectious Disease"/>
            <person name="Wu L."/>
            <person name="Ma J."/>
        </authorList>
    </citation>
    <scope>NUCLEOTIDE SEQUENCE [LARGE SCALE GENOMIC DNA]</scope>
    <source>
        <strain evidence="6">CGMCC 1.15959</strain>
    </source>
</reference>
<dbReference type="InterPro" id="IPR011991">
    <property type="entry name" value="ArsR-like_HTH"/>
</dbReference>
<sequence length="193" mass="20877">MVRELMLGARRFSDIRASLPGISAKTLTERLASLEKAGVVVRRKLPAPGKAQVYELTEWGYAAEPLLQEAGRWAAQSSAHNPLLPLSSVSLMLSMRTMVDKRNVGSIKGRIGFVIGEDSFVAEPDHGRLPIRRADVAGADAVFRAHEASPLAAGIYAGVPWEHLEREAGVAIEGNRSLALRYAALFSLPPKLV</sequence>
<dbReference type="CDD" id="cd00090">
    <property type="entry name" value="HTH_ARSR"/>
    <property type="match status" value="1"/>
</dbReference>
<comment type="caution">
    <text evidence="5">The sequence shown here is derived from an EMBL/GenBank/DDBJ whole genome shotgun (WGS) entry which is preliminary data.</text>
</comment>
<dbReference type="Pfam" id="PF01638">
    <property type="entry name" value="HxlR"/>
    <property type="match status" value="1"/>
</dbReference>
<dbReference type="InterPro" id="IPR002577">
    <property type="entry name" value="HTH_HxlR"/>
</dbReference>
<evidence type="ECO:0000256" key="2">
    <source>
        <dbReference type="ARBA" id="ARBA00023125"/>
    </source>
</evidence>
<keyword evidence="3" id="KW-0804">Transcription</keyword>
<dbReference type="PANTHER" id="PTHR33204:SF18">
    <property type="entry name" value="TRANSCRIPTIONAL REGULATORY PROTEIN"/>
    <property type="match status" value="1"/>
</dbReference>
<dbReference type="InterPro" id="IPR036388">
    <property type="entry name" value="WH-like_DNA-bd_sf"/>
</dbReference>